<proteinExistence type="predicted"/>
<reference evidence="2 3" key="1">
    <citation type="submission" date="2023-11" db="EMBL/GenBank/DDBJ databases">
        <title>Halocaridina rubra genome assembly.</title>
        <authorList>
            <person name="Smith C."/>
        </authorList>
    </citation>
    <scope>NUCLEOTIDE SEQUENCE [LARGE SCALE GENOMIC DNA]</scope>
    <source>
        <strain evidence="2">EP-1</strain>
        <tissue evidence="2">Whole</tissue>
    </source>
</reference>
<feature type="region of interest" description="Disordered" evidence="1">
    <location>
        <begin position="1"/>
        <end position="61"/>
    </location>
</feature>
<dbReference type="EMBL" id="JAXCGZ010010899">
    <property type="protein sequence ID" value="KAK7075391.1"/>
    <property type="molecule type" value="Genomic_DNA"/>
</dbReference>
<dbReference type="AlphaFoldDB" id="A0AAN8WZT8"/>
<comment type="caution">
    <text evidence="2">The sequence shown here is derived from an EMBL/GenBank/DDBJ whole genome shotgun (WGS) entry which is preliminary data.</text>
</comment>
<gene>
    <name evidence="2" type="ORF">SK128_021805</name>
</gene>
<protein>
    <submittedName>
        <fullName evidence="2">Uncharacterized protein</fullName>
    </submittedName>
</protein>
<sequence length="97" mass="10404">MDVWFGQQLGPWRVERSLSRGPDGAEDDNVNNDGEIAFSNNEEGLNHGDHTAASNDDITQNDDGIRGAASLGVEFTFSVHTPSTVEVSGECLKRAGN</sequence>
<accession>A0AAN8WZT8</accession>
<evidence type="ECO:0000313" key="2">
    <source>
        <dbReference type="EMBL" id="KAK7075391.1"/>
    </source>
</evidence>
<dbReference type="Proteomes" id="UP001381693">
    <property type="component" value="Unassembled WGS sequence"/>
</dbReference>
<evidence type="ECO:0000313" key="3">
    <source>
        <dbReference type="Proteomes" id="UP001381693"/>
    </source>
</evidence>
<evidence type="ECO:0000256" key="1">
    <source>
        <dbReference type="SAM" id="MobiDB-lite"/>
    </source>
</evidence>
<feature type="compositionally biased region" description="Polar residues" evidence="1">
    <location>
        <begin position="52"/>
        <end position="61"/>
    </location>
</feature>
<organism evidence="2 3">
    <name type="scientific">Halocaridina rubra</name>
    <name type="common">Hawaiian red shrimp</name>
    <dbReference type="NCBI Taxonomy" id="373956"/>
    <lineage>
        <taxon>Eukaryota</taxon>
        <taxon>Metazoa</taxon>
        <taxon>Ecdysozoa</taxon>
        <taxon>Arthropoda</taxon>
        <taxon>Crustacea</taxon>
        <taxon>Multicrustacea</taxon>
        <taxon>Malacostraca</taxon>
        <taxon>Eumalacostraca</taxon>
        <taxon>Eucarida</taxon>
        <taxon>Decapoda</taxon>
        <taxon>Pleocyemata</taxon>
        <taxon>Caridea</taxon>
        <taxon>Atyoidea</taxon>
        <taxon>Atyidae</taxon>
        <taxon>Halocaridina</taxon>
    </lineage>
</organism>
<keyword evidence="3" id="KW-1185">Reference proteome</keyword>
<name>A0AAN8WZT8_HALRR</name>